<reference evidence="2 3" key="1">
    <citation type="submission" date="2016-04" db="EMBL/GenBank/DDBJ databases">
        <title>Genome analyses suggest a sexual origin of heterokaryosis in a supposedly ancient asexual fungus.</title>
        <authorList>
            <person name="Ropars J."/>
            <person name="Sedzielewska K."/>
            <person name="Noel J."/>
            <person name="Charron P."/>
            <person name="Farinelli L."/>
            <person name="Marton T."/>
            <person name="Kruger M."/>
            <person name="Pelin A."/>
            <person name="Brachmann A."/>
            <person name="Corradi N."/>
        </authorList>
    </citation>
    <scope>NUCLEOTIDE SEQUENCE [LARGE SCALE GENOMIC DNA]</scope>
    <source>
        <strain evidence="2 3">C2</strain>
    </source>
</reference>
<accession>A0A2N1NZ28</accession>
<keyword evidence="1" id="KW-0472">Membrane</keyword>
<evidence type="ECO:0000256" key="1">
    <source>
        <dbReference type="SAM" id="Phobius"/>
    </source>
</evidence>
<evidence type="ECO:0000313" key="3">
    <source>
        <dbReference type="Proteomes" id="UP000233469"/>
    </source>
</evidence>
<reference evidence="2 3" key="2">
    <citation type="submission" date="2017-10" db="EMBL/GenBank/DDBJ databases">
        <title>Extensive intraspecific genome diversity in a model arbuscular mycorrhizal fungus.</title>
        <authorList>
            <person name="Chen E.C.H."/>
            <person name="Morin E."/>
            <person name="Baudet D."/>
            <person name="Noel J."/>
            <person name="Ndikumana S."/>
            <person name="Charron P."/>
            <person name="St-Onge C."/>
            <person name="Giorgi J."/>
            <person name="Grigoriev I.V."/>
            <person name="Roux C."/>
            <person name="Martin F.M."/>
            <person name="Corradi N."/>
        </authorList>
    </citation>
    <scope>NUCLEOTIDE SEQUENCE [LARGE SCALE GENOMIC DNA]</scope>
    <source>
        <strain evidence="2 3">C2</strain>
    </source>
</reference>
<evidence type="ECO:0000313" key="2">
    <source>
        <dbReference type="EMBL" id="PKK79168.1"/>
    </source>
</evidence>
<protein>
    <submittedName>
        <fullName evidence="2">Uncharacterized protein</fullName>
    </submittedName>
</protein>
<proteinExistence type="predicted"/>
<gene>
    <name evidence="2" type="ORF">RhiirC2_727882</name>
</gene>
<keyword evidence="1" id="KW-1133">Transmembrane helix</keyword>
<feature type="transmembrane region" description="Helical" evidence="1">
    <location>
        <begin position="14"/>
        <end position="34"/>
    </location>
</feature>
<dbReference type="EMBL" id="LLXL01000053">
    <property type="protein sequence ID" value="PKK79168.1"/>
    <property type="molecule type" value="Genomic_DNA"/>
</dbReference>
<keyword evidence="1" id="KW-0812">Transmembrane</keyword>
<comment type="caution">
    <text evidence="2">The sequence shown here is derived from an EMBL/GenBank/DDBJ whole genome shotgun (WGS) entry which is preliminary data.</text>
</comment>
<dbReference type="AlphaFoldDB" id="A0A2N1NZ28"/>
<sequence length="53" mass="6464">MSKKNINFCPEENIYYFSETQLLLAHFFVSFFNVKLSRISRNNIPKNYIKRMK</sequence>
<organism evidence="2 3">
    <name type="scientific">Rhizophagus irregularis</name>
    <dbReference type="NCBI Taxonomy" id="588596"/>
    <lineage>
        <taxon>Eukaryota</taxon>
        <taxon>Fungi</taxon>
        <taxon>Fungi incertae sedis</taxon>
        <taxon>Mucoromycota</taxon>
        <taxon>Glomeromycotina</taxon>
        <taxon>Glomeromycetes</taxon>
        <taxon>Glomerales</taxon>
        <taxon>Glomeraceae</taxon>
        <taxon>Rhizophagus</taxon>
    </lineage>
</organism>
<dbReference type="Proteomes" id="UP000233469">
    <property type="component" value="Unassembled WGS sequence"/>
</dbReference>
<name>A0A2N1NZ28_9GLOM</name>